<dbReference type="RefSeq" id="WP_104410024.1">
    <property type="nucleotide sequence ID" value="NZ_PTIS01000010.1"/>
</dbReference>
<name>A0A2S6FWV9_9CLOT</name>
<dbReference type="InterPro" id="IPR018490">
    <property type="entry name" value="cNMP-bd_dom_sf"/>
</dbReference>
<gene>
    <name evidence="5" type="ORF">BD821_1108</name>
</gene>
<dbReference type="Gene3D" id="2.60.120.10">
    <property type="entry name" value="Jelly Rolls"/>
    <property type="match status" value="1"/>
</dbReference>
<dbReference type="GO" id="GO:0003700">
    <property type="term" value="F:DNA-binding transcription factor activity"/>
    <property type="evidence" value="ECO:0007669"/>
    <property type="project" value="TreeGrafter"/>
</dbReference>
<dbReference type="EMBL" id="PTIS01000010">
    <property type="protein sequence ID" value="PPK48044.1"/>
    <property type="molecule type" value="Genomic_DNA"/>
</dbReference>
<comment type="caution">
    <text evidence="5">The sequence shown here is derived from an EMBL/GenBank/DDBJ whole genome shotgun (WGS) entry which is preliminary data.</text>
</comment>
<dbReference type="Proteomes" id="UP000239863">
    <property type="component" value="Unassembled WGS sequence"/>
</dbReference>
<reference evidence="5 6" key="1">
    <citation type="submission" date="2018-02" db="EMBL/GenBank/DDBJ databases">
        <title>Genomic Encyclopedia of Archaeal and Bacterial Type Strains, Phase II (KMG-II): from individual species to whole genera.</title>
        <authorList>
            <person name="Goeker M."/>
        </authorList>
    </citation>
    <scope>NUCLEOTIDE SEQUENCE [LARGE SCALE GENOMIC DNA]</scope>
    <source>
        <strain evidence="5 6">DSM 15099</strain>
    </source>
</reference>
<dbReference type="SMART" id="SM00419">
    <property type="entry name" value="HTH_CRP"/>
    <property type="match status" value="1"/>
</dbReference>
<dbReference type="GO" id="GO:0003677">
    <property type="term" value="F:DNA binding"/>
    <property type="evidence" value="ECO:0007669"/>
    <property type="project" value="UniProtKB-KW"/>
</dbReference>
<evidence type="ECO:0000256" key="1">
    <source>
        <dbReference type="ARBA" id="ARBA00023015"/>
    </source>
</evidence>
<dbReference type="PROSITE" id="PS51063">
    <property type="entry name" value="HTH_CRP_2"/>
    <property type="match status" value="1"/>
</dbReference>
<dbReference type="InterPro" id="IPR014710">
    <property type="entry name" value="RmlC-like_jellyroll"/>
</dbReference>
<evidence type="ECO:0000259" key="4">
    <source>
        <dbReference type="PROSITE" id="PS51063"/>
    </source>
</evidence>
<dbReference type="GO" id="GO:0005829">
    <property type="term" value="C:cytosol"/>
    <property type="evidence" value="ECO:0007669"/>
    <property type="project" value="TreeGrafter"/>
</dbReference>
<accession>A0A2S6FWV9</accession>
<feature type="domain" description="HTH crp-type" evidence="4">
    <location>
        <begin position="142"/>
        <end position="215"/>
    </location>
</feature>
<keyword evidence="2" id="KW-0238">DNA-binding</keyword>
<dbReference type="CDD" id="cd00092">
    <property type="entry name" value="HTH_CRP"/>
    <property type="match status" value="1"/>
</dbReference>
<evidence type="ECO:0000256" key="3">
    <source>
        <dbReference type="ARBA" id="ARBA00023163"/>
    </source>
</evidence>
<dbReference type="SUPFAM" id="SSF46785">
    <property type="entry name" value="Winged helix' DNA-binding domain"/>
    <property type="match status" value="1"/>
</dbReference>
<protein>
    <submittedName>
        <fullName evidence="5">CRP-like cAMP-binding protein</fullName>
    </submittedName>
</protein>
<dbReference type="AlphaFoldDB" id="A0A2S6FWV9"/>
<dbReference type="PANTHER" id="PTHR24567">
    <property type="entry name" value="CRP FAMILY TRANSCRIPTIONAL REGULATORY PROTEIN"/>
    <property type="match status" value="1"/>
</dbReference>
<dbReference type="Pfam" id="PF13545">
    <property type="entry name" value="HTH_Crp_2"/>
    <property type="match status" value="1"/>
</dbReference>
<dbReference type="InterPro" id="IPR050397">
    <property type="entry name" value="Env_Response_Regulators"/>
</dbReference>
<sequence>MYKELFDEKKQNEMQRFFLDVVSPLGNFYTYNKNQIINIDMEYFVAIVTKGRLKHCLCNDNGGQKVLYFLKPGEIFGETDYFAGGNLNLTAIAMESTTISVLPMDIVNKLLYDEPLAYSYFIHSITRKYRISIFQMSDTLFNSSKSKVASTLYRLSLQDINIKNEKYIITTPMTHEDLSHLIGCSRVTVTRVLKSLRVDGVLSINKRQIIINDINKLKSFI</sequence>
<evidence type="ECO:0000313" key="6">
    <source>
        <dbReference type="Proteomes" id="UP000239863"/>
    </source>
</evidence>
<evidence type="ECO:0000313" key="5">
    <source>
        <dbReference type="EMBL" id="PPK48044.1"/>
    </source>
</evidence>
<dbReference type="InterPro" id="IPR000595">
    <property type="entry name" value="cNMP-bd_dom"/>
</dbReference>
<dbReference type="PANTHER" id="PTHR24567:SF26">
    <property type="entry name" value="REGULATORY PROTEIN YEIL"/>
    <property type="match status" value="1"/>
</dbReference>
<dbReference type="STRING" id="37659.GCA_000703125_01190"/>
<proteinExistence type="predicted"/>
<evidence type="ECO:0000256" key="2">
    <source>
        <dbReference type="ARBA" id="ARBA00023125"/>
    </source>
</evidence>
<dbReference type="InterPro" id="IPR012318">
    <property type="entry name" value="HTH_CRP"/>
</dbReference>
<dbReference type="OrthoDB" id="8254501at2"/>
<dbReference type="SUPFAM" id="SSF51206">
    <property type="entry name" value="cAMP-binding domain-like"/>
    <property type="match status" value="1"/>
</dbReference>
<dbReference type="Pfam" id="PF00027">
    <property type="entry name" value="cNMP_binding"/>
    <property type="match status" value="1"/>
</dbReference>
<dbReference type="CDD" id="cd00038">
    <property type="entry name" value="CAP_ED"/>
    <property type="match status" value="1"/>
</dbReference>
<keyword evidence="1" id="KW-0805">Transcription regulation</keyword>
<dbReference type="InterPro" id="IPR036390">
    <property type="entry name" value="WH_DNA-bd_sf"/>
</dbReference>
<keyword evidence="3" id="KW-0804">Transcription</keyword>
<organism evidence="5 6">
    <name type="scientific">Clostridium algidicarnis DSM 15099</name>
    <dbReference type="NCBI Taxonomy" id="1121295"/>
    <lineage>
        <taxon>Bacteria</taxon>
        <taxon>Bacillati</taxon>
        <taxon>Bacillota</taxon>
        <taxon>Clostridia</taxon>
        <taxon>Eubacteriales</taxon>
        <taxon>Clostridiaceae</taxon>
        <taxon>Clostridium</taxon>
    </lineage>
</organism>